<dbReference type="OrthoDB" id="10042652at2759"/>
<protein>
    <submittedName>
        <fullName evidence="2">Uncharacterized protein</fullName>
    </submittedName>
</protein>
<dbReference type="AlphaFoldDB" id="A0A9P0PML3"/>
<gene>
    <name evidence="2" type="ORF">ACAOBT_LOCUS20539</name>
</gene>
<sequence length="174" mass="20254">MFLDTSRIFWSMFEGFSLPPRVPILRTSGQYSNDSYFSGVCLLAGIIITAVEIIYPHSFSTILEVDYDTPYDRHIIIEDSRGRRAQKKNMNACSRLEEPEVSHQSLGSRILRRLNSRNDEVIEPGKHSAYEKEFYLEPSSWRYPQRKSSENGRRSTPSLRKEGSKYSNHQVPMW</sequence>
<keyword evidence="3" id="KW-1185">Reference proteome</keyword>
<name>A0A9P0PML3_ACAOB</name>
<feature type="region of interest" description="Disordered" evidence="1">
    <location>
        <begin position="143"/>
        <end position="174"/>
    </location>
</feature>
<comment type="caution">
    <text evidence="2">The sequence shown here is derived from an EMBL/GenBank/DDBJ whole genome shotgun (WGS) entry which is preliminary data.</text>
</comment>
<reference evidence="2" key="1">
    <citation type="submission" date="2022-03" db="EMBL/GenBank/DDBJ databases">
        <authorList>
            <person name="Sayadi A."/>
        </authorList>
    </citation>
    <scope>NUCLEOTIDE SEQUENCE</scope>
</reference>
<feature type="compositionally biased region" description="Basic and acidic residues" evidence="1">
    <location>
        <begin position="147"/>
        <end position="164"/>
    </location>
</feature>
<evidence type="ECO:0000313" key="3">
    <source>
        <dbReference type="Proteomes" id="UP001152888"/>
    </source>
</evidence>
<evidence type="ECO:0000313" key="2">
    <source>
        <dbReference type="EMBL" id="CAH1991898.1"/>
    </source>
</evidence>
<proteinExistence type="predicted"/>
<dbReference type="EMBL" id="CAKOFQ010007127">
    <property type="protein sequence ID" value="CAH1991898.1"/>
    <property type="molecule type" value="Genomic_DNA"/>
</dbReference>
<dbReference type="Proteomes" id="UP001152888">
    <property type="component" value="Unassembled WGS sequence"/>
</dbReference>
<accession>A0A9P0PML3</accession>
<organism evidence="2 3">
    <name type="scientific">Acanthoscelides obtectus</name>
    <name type="common">Bean weevil</name>
    <name type="synonym">Bruchus obtectus</name>
    <dbReference type="NCBI Taxonomy" id="200917"/>
    <lineage>
        <taxon>Eukaryota</taxon>
        <taxon>Metazoa</taxon>
        <taxon>Ecdysozoa</taxon>
        <taxon>Arthropoda</taxon>
        <taxon>Hexapoda</taxon>
        <taxon>Insecta</taxon>
        <taxon>Pterygota</taxon>
        <taxon>Neoptera</taxon>
        <taxon>Endopterygota</taxon>
        <taxon>Coleoptera</taxon>
        <taxon>Polyphaga</taxon>
        <taxon>Cucujiformia</taxon>
        <taxon>Chrysomeloidea</taxon>
        <taxon>Chrysomelidae</taxon>
        <taxon>Bruchinae</taxon>
        <taxon>Bruchini</taxon>
        <taxon>Acanthoscelides</taxon>
    </lineage>
</organism>
<evidence type="ECO:0000256" key="1">
    <source>
        <dbReference type="SAM" id="MobiDB-lite"/>
    </source>
</evidence>
<feature type="compositionally biased region" description="Polar residues" evidence="1">
    <location>
        <begin position="165"/>
        <end position="174"/>
    </location>
</feature>